<dbReference type="EMBL" id="JAMZIH010005323">
    <property type="protein sequence ID" value="KAJ1675403.1"/>
    <property type="molecule type" value="Genomic_DNA"/>
</dbReference>
<accession>A0ACC1HFR3</accession>
<reference evidence="1" key="1">
    <citation type="submission" date="2022-06" db="EMBL/GenBank/DDBJ databases">
        <title>Phylogenomic reconstructions and comparative analyses of Kickxellomycotina fungi.</title>
        <authorList>
            <person name="Reynolds N.K."/>
            <person name="Stajich J.E."/>
            <person name="Barry K."/>
            <person name="Grigoriev I.V."/>
            <person name="Crous P."/>
            <person name="Smith M.E."/>
        </authorList>
    </citation>
    <scope>NUCLEOTIDE SEQUENCE</scope>
    <source>
        <strain evidence="1">RSA 2271</strain>
    </source>
</reference>
<evidence type="ECO:0000313" key="1">
    <source>
        <dbReference type="EMBL" id="KAJ1675403.1"/>
    </source>
</evidence>
<gene>
    <name evidence="1" type="ORF">EV182_001339</name>
</gene>
<evidence type="ECO:0000313" key="2">
    <source>
        <dbReference type="Proteomes" id="UP001145114"/>
    </source>
</evidence>
<sequence>MTRLLLLGLKKRGFGKGKKNGFGGKVERGETIEQAARRELKEEANITANFLEKRGIIYFKFEEDPVIMDVHLYVTSDFTGQVTETDEMKPEWYDIDSIPYDQMWPDDRIWNPWLFAGKSFVVRFDFKADQETITGYKYKFVPWGEMSQMRDSYNAFALLQE</sequence>
<keyword evidence="2" id="KW-1185">Reference proteome</keyword>
<comment type="caution">
    <text evidence="1">The sequence shown here is derived from an EMBL/GenBank/DDBJ whole genome shotgun (WGS) entry which is preliminary data.</text>
</comment>
<dbReference type="Proteomes" id="UP001145114">
    <property type="component" value="Unassembled WGS sequence"/>
</dbReference>
<protein>
    <submittedName>
        <fullName evidence="1">Uncharacterized protein</fullName>
    </submittedName>
</protein>
<name>A0ACC1HFR3_9FUNG</name>
<organism evidence="1 2">
    <name type="scientific">Spiromyces aspiralis</name>
    <dbReference type="NCBI Taxonomy" id="68401"/>
    <lineage>
        <taxon>Eukaryota</taxon>
        <taxon>Fungi</taxon>
        <taxon>Fungi incertae sedis</taxon>
        <taxon>Zoopagomycota</taxon>
        <taxon>Kickxellomycotina</taxon>
        <taxon>Kickxellomycetes</taxon>
        <taxon>Kickxellales</taxon>
        <taxon>Kickxellaceae</taxon>
        <taxon>Spiromyces</taxon>
    </lineage>
</organism>
<proteinExistence type="predicted"/>